<sequence length="803" mass="90379">MNITASHDETGMGYNTDTIKRLTSLSDIAAQNGVKLYKSGREYVGLCPFHSEKTPSFQIFIGHDGHQHYHCKGCGAHGDVISFIEDLKGVSFTEACAILGGEQEADTASIPNISSLPESAIHDIYEGIEPVPIEDHPFKVGEWQPLYNPKRAAESGNNDDAFRKIKPSLVHDYRDANGKLYGLVLRADLPGGRKETPMVRHVRLPDGRTVWSRFPFTKPRPLYGLESLRPEISQVILVEGEKARDHLMQATNRCVLSWPGGTNGARHVDWSPLKGKDVILWPDHDEPGYKAMLHGDDEARKPILPIAQMLGRLGCKIRWVDISKQNWPEPLPKGFDAADLDYDKAAFENLMRACLTDWQEIAERAEAPIEAAPIEQQPLEPAPARISDTQSVAEGIDTDIIPQPDPDWMHNLTFNKDGALVKHSTNNHLSYLEHHESLKGVISYNAFALRTMLVERPPWDWMHKTRFEPRPIEDADYPRLAQYMEQAFGLTPKPKALEMLVDTVAKANSYDPLEDYLFGLRWDGIPRAANLLSDYFGSKESTYTNIISRRFLISAVARALNPGCKMDTMLILEGPQGARKSSGIRALFGEDFFSDHISDVESKDAMMEQQGIWCLEVGEMHSFTKKEANAVKKFMTQQVDRFRPPYGRNIITAPRRSLMVGTINPDGAPYLKDPTGARRFWPVMTDRVQREKIEVDRDQIWAEAVCMYQSGNVWWIQEEEQDLLQAQQQARTSGDIWEGVLAASVKYNATSAGYYELKDAIAALNLPIDRATNLHFDRIAKVLRKLGWKLVAGSTTEFEKVAG</sequence>
<dbReference type="GO" id="GO:0008270">
    <property type="term" value="F:zinc ion binding"/>
    <property type="evidence" value="ECO:0007669"/>
    <property type="project" value="InterPro"/>
</dbReference>
<dbReference type="PANTHER" id="PTHR34985:SF1">
    <property type="entry name" value="SLR0554 PROTEIN"/>
    <property type="match status" value="1"/>
</dbReference>
<evidence type="ECO:0000259" key="1">
    <source>
        <dbReference type="SMART" id="SM00400"/>
    </source>
</evidence>
<dbReference type="InterPro" id="IPR002694">
    <property type="entry name" value="Znf_CHC2"/>
</dbReference>
<dbReference type="InterPro" id="IPR036977">
    <property type="entry name" value="DNA_primase_Znf_CHC2"/>
</dbReference>
<dbReference type="GO" id="GO:0006260">
    <property type="term" value="P:DNA replication"/>
    <property type="evidence" value="ECO:0007669"/>
    <property type="project" value="InterPro"/>
</dbReference>
<dbReference type="Pfam" id="PF01807">
    <property type="entry name" value="Zn_ribbon_DnaG"/>
    <property type="match status" value="1"/>
</dbReference>
<organism evidence="2 3">
    <name type="scientific">Cohaesibacter gelatinilyticus</name>
    <dbReference type="NCBI Taxonomy" id="372072"/>
    <lineage>
        <taxon>Bacteria</taxon>
        <taxon>Pseudomonadati</taxon>
        <taxon>Pseudomonadota</taxon>
        <taxon>Alphaproteobacteria</taxon>
        <taxon>Hyphomicrobiales</taxon>
        <taxon>Cohaesibacteraceae</taxon>
    </lineage>
</organism>
<dbReference type="Gene3D" id="3.90.580.10">
    <property type="entry name" value="Zinc finger, CHC2-type domain"/>
    <property type="match status" value="1"/>
</dbReference>
<evidence type="ECO:0000313" key="3">
    <source>
        <dbReference type="Proteomes" id="UP000219439"/>
    </source>
</evidence>
<dbReference type="InterPro" id="IPR007936">
    <property type="entry name" value="VapE-like_dom"/>
</dbReference>
<keyword evidence="3" id="KW-1185">Reference proteome</keyword>
<dbReference type="SUPFAM" id="SSF56731">
    <property type="entry name" value="DNA primase core"/>
    <property type="match status" value="1"/>
</dbReference>
<protein>
    <submittedName>
        <fullName evidence="2">CHC2 zinc finger</fullName>
    </submittedName>
</protein>
<dbReference type="AlphaFoldDB" id="A0A285PGT6"/>
<dbReference type="SUPFAM" id="SSF57783">
    <property type="entry name" value="Zinc beta-ribbon"/>
    <property type="match status" value="1"/>
</dbReference>
<name>A0A285PGT6_9HYPH</name>
<dbReference type="Pfam" id="PF05272">
    <property type="entry name" value="VapE-like_dom"/>
    <property type="match status" value="1"/>
</dbReference>
<gene>
    <name evidence="2" type="ORF">SAMN06265368_2170</name>
</gene>
<dbReference type="EMBL" id="OBEL01000002">
    <property type="protein sequence ID" value="SNZ19091.1"/>
    <property type="molecule type" value="Genomic_DNA"/>
</dbReference>
<dbReference type="Gene3D" id="3.40.1360.10">
    <property type="match status" value="1"/>
</dbReference>
<reference evidence="2 3" key="1">
    <citation type="submission" date="2017-09" db="EMBL/GenBank/DDBJ databases">
        <authorList>
            <person name="Ehlers B."/>
            <person name="Leendertz F.H."/>
        </authorList>
    </citation>
    <scope>NUCLEOTIDE SEQUENCE [LARGE SCALE GENOMIC DNA]</scope>
    <source>
        <strain evidence="2 3">DSM 18289</strain>
    </source>
</reference>
<dbReference type="SMART" id="SM00400">
    <property type="entry name" value="ZnF_CHCC"/>
    <property type="match status" value="1"/>
</dbReference>
<dbReference type="PANTHER" id="PTHR34985">
    <property type="entry name" value="SLR0554 PROTEIN"/>
    <property type="match status" value="1"/>
</dbReference>
<proteinExistence type="predicted"/>
<accession>A0A285PGT6</accession>
<dbReference type="GO" id="GO:0003899">
    <property type="term" value="F:DNA-directed RNA polymerase activity"/>
    <property type="evidence" value="ECO:0007669"/>
    <property type="project" value="InterPro"/>
</dbReference>
<dbReference type="GO" id="GO:0003677">
    <property type="term" value="F:DNA binding"/>
    <property type="evidence" value="ECO:0007669"/>
    <property type="project" value="InterPro"/>
</dbReference>
<evidence type="ECO:0000313" key="2">
    <source>
        <dbReference type="EMBL" id="SNZ19091.1"/>
    </source>
</evidence>
<dbReference type="InterPro" id="IPR034154">
    <property type="entry name" value="TOPRIM_DnaG/twinkle"/>
</dbReference>
<dbReference type="Proteomes" id="UP000219439">
    <property type="component" value="Unassembled WGS sequence"/>
</dbReference>
<feature type="domain" description="Zinc finger CHC2-type" evidence="1">
    <location>
        <begin position="43"/>
        <end position="100"/>
    </location>
</feature>
<dbReference type="CDD" id="cd01029">
    <property type="entry name" value="TOPRIM_primases"/>
    <property type="match status" value="1"/>
</dbReference>